<keyword evidence="1 4" id="KW-0808">Transferase</keyword>
<organism evidence="6 7">
    <name type="scientific">Citricoccus muralis</name>
    <dbReference type="NCBI Taxonomy" id="169134"/>
    <lineage>
        <taxon>Bacteria</taxon>
        <taxon>Bacillati</taxon>
        <taxon>Actinomycetota</taxon>
        <taxon>Actinomycetes</taxon>
        <taxon>Micrococcales</taxon>
        <taxon>Micrococcaceae</taxon>
        <taxon>Citricoccus</taxon>
    </lineage>
</organism>
<dbReference type="Gene3D" id="3.40.630.30">
    <property type="match status" value="1"/>
</dbReference>
<dbReference type="CDD" id="cd04301">
    <property type="entry name" value="NAT_SF"/>
    <property type="match status" value="2"/>
</dbReference>
<comment type="subunit">
    <text evidence="4">Monomer.</text>
</comment>
<dbReference type="PIRSF" id="PIRSF021524">
    <property type="entry name" value="MSH_acetyltransferase"/>
    <property type="match status" value="1"/>
</dbReference>
<dbReference type="HAMAP" id="MF_01698">
    <property type="entry name" value="MshD"/>
    <property type="match status" value="1"/>
</dbReference>
<dbReference type="NCBIfam" id="TIGR03448">
    <property type="entry name" value="mycothiol_MshD"/>
    <property type="match status" value="1"/>
</dbReference>
<feature type="binding site" evidence="4">
    <location>
        <position position="259"/>
    </location>
    <ligand>
        <name>1D-myo-inositol 2-(L-cysteinylamino)-2-deoxy-alpha-D-glucopyranoside</name>
        <dbReference type="ChEBI" id="CHEBI:58887"/>
    </ligand>
</feature>
<dbReference type="InterPro" id="IPR016181">
    <property type="entry name" value="Acyl_CoA_acyltransferase"/>
</dbReference>
<sequence length="331" mass="35448">MSDASSRSSELTDPPATKMLDALSRLAAAGQETDGQPAFSDQTWVELRRGTARLFTLPGNNTDHHDGDNDGDNTVLLGAASLSGVGTESEPLLIEMLIHPNHRGRGHGTGLVQELRSHLTEHHPDAALSAWAHGDHPAARHLAATTGLTPARELWKMALPLSTPHPTATSARWDDTAPEGITVREFVPGQDDSAWLATNAAAFADHPEQGRLTQEDLRERQGEDWFSAAGFFVAEDPRLEGAFAGFHWTKIPVGSTDGEVYAVGVHPQAQGSGLGRVLTARGLNHLAEQNLERIVLYVDADNAPAVALYRSLGFTIDETDVLFVGAVTSTV</sequence>
<evidence type="ECO:0000259" key="5">
    <source>
        <dbReference type="PROSITE" id="PS51186"/>
    </source>
</evidence>
<name>A0ABY8H4G5_9MICC</name>
<reference evidence="6 7" key="1">
    <citation type="submission" date="2023-04" db="EMBL/GenBank/DDBJ databases">
        <title>Funneling lignin-derived compounds into biodiesel using alkali-halophilic Citricoccus sp. P2.</title>
        <authorList>
            <person name="Luo C.-B."/>
        </authorList>
    </citation>
    <scope>NUCLEOTIDE SEQUENCE [LARGE SCALE GENOMIC DNA]</scope>
    <source>
        <strain evidence="6 7">P2</strain>
    </source>
</reference>
<keyword evidence="3 4" id="KW-0012">Acyltransferase</keyword>
<feature type="binding site" evidence="4">
    <location>
        <begin position="263"/>
        <end position="265"/>
    </location>
    <ligand>
        <name>acetyl-CoA</name>
        <dbReference type="ChEBI" id="CHEBI:57288"/>
        <label>2</label>
    </ligand>
</feature>
<evidence type="ECO:0000256" key="2">
    <source>
        <dbReference type="ARBA" id="ARBA00022737"/>
    </source>
</evidence>
<evidence type="ECO:0000256" key="1">
    <source>
        <dbReference type="ARBA" id="ARBA00022679"/>
    </source>
</evidence>
<feature type="binding site" evidence="4">
    <location>
        <position position="297"/>
    </location>
    <ligand>
        <name>1D-myo-inositol 2-(L-cysteinylamino)-2-deoxy-alpha-D-glucopyranoside</name>
        <dbReference type="ChEBI" id="CHEBI:58887"/>
    </ligand>
</feature>
<comment type="caution">
    <text evidence="4">Lacks conserved residue(s) required for the propagation of feature annotation.</text>
</comment>
<dbReference type="EMBL" id="CP121252">
    <property type="protein sequence ID" value="WFP15901.1"/>
    <property type="molecule type" value="Genomic_DNA"/>
</dbReference>
<protein>
    <recommendedName>
        <fullName evidence="4">Mycothiol acetyltransferase</fullName>
        <shortName evidence="4">MSH acetyltransferase</shortName>
        <ecNumber evidence="4">2.3.1.189</ecNumber>
    </recommendedName>
    <alternativeName>
        <fullName evidence="4">Mycothiol synthase</fullName>
    </alternativeName>
</protein>
<dbReference type="PANTHER" id="PTHR43877">
    <property type="entry name" value="AMINOALKYLPHOSPHONATE N-ACETYLTRANSFERASE-RELATED-RELATED"/>
    <property type="match status" value="1"/>
</dbReference>
<dbReference type="InterPro" id="IPR017813">
    <property type="entry name" value="Mycothiol_AcTrfase"/>
</dbReference>
<comment type="function">
    <text evidence="4">Catalyzes the transfer of acetyl from acetyl-CoA to desacetylmycothiol (Cys-GlcN-Ins) to form mycothiol.</text>
</comment>
<evidence type="ECO:0000256" key="4">
    <source>
        <dbReference type="HAMAP-Rule" id="MF_01698"/>
    </source>
</evidence>
<dbReference type="GO" id="GO:0035447">
    <property type="term" value="F:mycothiol synthase activity"/>
    <property type="evidence" value="ECO:0007669"/>
    <property type="project" value="UniProtKB-EC"/>
</dbReference>
<feature type="binding site" evidence="4">
    <location>
        <position position="250"/>
    </location>
    <ligand>
        <name>1D-myo-inositol 2-(L-cysteinylamino)-2-deoxy-alpha-D-glucopyranoside</name>
        <dbReference type="ChEBI" id="CHEBI:58887"/>
    </ligand>
</feature>
<comment type="catalytic activity">
    <reaction evidence="4">
        <text>1D-myo-inositol 2-(L-cysteinylamino)-2-deoxy-alpha-D-glucopyranoside + acetyl-CoA = mycothiol + CoA + H(+)</text>
        <dbReference type="Rhea" id="RHEA:26172"/>
        <dbReference type="ChEBI" id="CHEBI:15378"/>
        <dbReference type="ChEBI" id="CHEBI:16768"/>
        <dbReference type="ChEBI" id="CHEBI:57287"/>
        <dbReference type="ChEBI" id="CHEBI:57288"/>
        <dbReference type="ChEBI" id="CHEBI:58887"/>
        <dbReference type="EC" id="2.3.1.189"/>
    </reaction>
</comment>
<keyword evidence="7" id="KW-1185">Reference proteome</keyword>
<feature type="binding site" evidence="4">
    <location>
        <begin position="270"/>
        <end position="276"/>
    </location>
    <ligand>
        <name>acetyl-CoA</name>
        <dbReference type="ChEBI" id="CHEBI:57288"/>
        <label>2</label>
    </ligand>
</feature>
<evidence type="ECO:0000313" key="7">
    <source>
        <dbReference type="Proteomes" id="UP001219037"/>
    </source>
</evidence>
<dbReference type="PROSITE" id="PS51186">
    <property type="entry name" value="GNAT"/>
    <property type="match status" value="1"/>
</dbReference>
<dbReference type="Proteomes" id="UP001219037">
    <property type="component" value="Chromosome"/>
</dbReference>
<evidence type="ECO:0000256" key="3">
    <source>
        <dbReference type="ARBA" id="ARBA00023315"/>
    </source>
</evidence>
<proteinExistence type="inferred from homology"/>
<dbReference type="EC" id="2.3.1.189" evidence="4"/>
<dbReference type="InterPro" id="IPR000182">
    <property type="entry name" value="GNAT_dom"/>
</dbReference>
<feature type="binding site" evidence="4">
    <location>
        <position position="41"/>
    </location>
    <ligand>
        <name>1D-myo-inositol 2-(L-cysteinylamino)-2-deoxy-alpha-D-glucopyranoside</name>
        <dbReference type="ChEBI" id="CHEBI:58887"/>
    </ligand>
</feature>
<comment type="similarity">
    <text evidence="4">Belongs to the acetyltransferase family. MshD subfamily.</text>
</comment>
<keyword evidence="2 4" id="KW-0677">Repeat</keyword>
<accession>A0ABY8H4G5</accession>
<feature type="domain" description="N-acetyltransferase" evidence="5">
    <location>
        <begin position="181"/>
        <end position="331"/>
    </location>
</feature>
<dbReference type="InterPro" id="IPR050832">
    <property type="entry name" value="Bact_Acetyltransf"/>
</dbReference>
<dbReference type="RefSeq" id="WP_278156992.1">
    <property type="nucleotide sequence ID" value="NZ_CP121252.1"/>
</dbReference>
<gene>
    <name evidence="4 6" type="primary">mshD</name>
    <name evidence="6" type="ORF">P8192_10915</name>
</gene>
<dbReference type="Pfam" id="PF00583">
    <property type="entry name" value="Acetyltransf_1"/>
    <property type="match status" value="2"/>
</dbReference>
<feature type="binding site" evidence="4">
    <location>
        <position position="208"/>
    </location>
    <ligand>
        <name>1D-myo-inositol 2-(L-cysteinylamino)-2-deoxy-alpha-D-glucopyranoside</name>
        <dbReference type="ChEBI" id="CHEBI:58887"/>
    </ligand>
</feature>
<dbReference type="SUPFAM" id="SSF55729">
    <property type="entry name" value="Acyl-CoA N-acyltransferases (Nat)"/>
    <property type="match status" value="1"/>
</dbReference>
<evidence type="ECO:0000313" key="6">
    <source>
        <dbReference type="EMBL" id="WFP15901.1"/>
    </source>
</evidence>